<gene>
    <name evidence="1" type="ORF">Vadar_000600</name>
</gene>
<accession>A0ACB7Z143</accession>
<reference evidence="1 2" key="1">
    <citation type="journal article" date="2021" name="Hortic Res">
        <title>High-quality reference genome and annotation aids understanding of berry development for evergreen blueberry (Vaccinium darrowii).</title>
        <authorList>
            <person name="Yu J."/>
            <person name="Hulse-Kemp A.M."/>
            <person name="Babiker E."/>
            <person name="Staton M."/>
        </authorList>
    </citation>
    <scope>NUCLEOTIDE SEQUENCE [LARGE SCALE GENOMIC DNA]</scope>
    <source>
        <strain evidence="2">cv. NJ 8807/NJ 8810</strain>
        <tissue evidence="1">Young leaf</tissue>
    </source>
</reference>
<organism evidence="1 2">
    <name type="scientific">Vaccinium darrowii</name>
    <dbReference type="NCBI Taxonomy" id="229202"/>
    <lineage>
        <taxon>Eukaryota</taxon>
        <taxon>Viridiplantae</taxon>
        <taxon>Streptophyta</taxon>
        <taxon>Embryophyta</taxon>
        <taxon>Tracheophyta</taxon>
        <taxon>Spermatophyta</taxon>
        <taxon>Magnoliopsida</taxon>
        <taxon>eudicotyledons</taxon>
        <taxon>Gunneridae</taxon>
        <taxon>Pentapetalae</taxon>
        <taxon>asterids</taxon>
        <taxon>Ericales</taxon>
        <taxon>Ericaceae</taxon>
        <taxon>Vaccinioideae</taxon>
        <taxon>Vaccinieae</taxon>
        <taxon>Vaccinium</taxon>
    </lineage>
</organism>
<keyword evidence="2" id="KW-1185">Reference proteome</keyword>
<comment type="caution">
    <text evidence="1">The sequence shown here is derived from an EMBL/GenBank/DDBJ whole genome shotgun (WGS) entry which is preliminary data.</text>
</comment>
<dbReference type="Proteomes" id="UP000828048">
    <property type="component" value="Chromosome 4"/>
</dbReference>
<name>A0ACB7Z143_9ERIC</name>
<evidence type="ECO:0000313" key="2">
    <source>
        <dbReference type="Proteomes" id="UP000828048"/>
    </source>
</evidence>
<protein>
    <submittedName>
        <fullName evidence="1">Uncharacterized protein</fullName>
    </submittedName>
</protein>
<sequence length="485" mass="54362">MFRTHHNFSLYSPSHSLQQIFLFQKSDLKPHRRVDSAKDVNLKSMNPVRFEDSCGIGPSSPSCCCKIKSWWQKEMCGVNSTAENTLSHNENTEKCDQLEKSLSETLTRYYPLAGTYIKEDFVVDCNDEGVELSRAKVNGQLAEITRGRTETKLLDAFLPNPLDLARLVPLPVLAVHINMFDCGGIAIGIRILHNTGDGVSLCVFVKEWATRNQSIGVNNNQEPVCNPSFELGSLFPARELVGLKPVLPGEFTANKKLITKSFLFDGATISALKAEAMASGSELKPSRVLVVTAHVWKTLIQISQAKHGRLRPSLMSFAMSLRGRIRFNIPENSFGTLVSHTTVRYKADESSMELNALAGLLRNAITKTSNNYAKARHGDEIYSMLIDYYNEIGGDKPAEVDLCRFTSWCGFPYYEIDFGWGKPGWIATPSKFVEIVFLYDTKCGDGIEAWVTLNEDDMVEFECRYQRKSLGTKALYQQRSLRSAM</sequence>
<dbReference type="EMBL" id="CM037154">
    <property type="protein sequence ID" value="KAH7859399.1"/>
    <property type="molecule type" value="Genomic_DNA"/>
</dbReference>
<proteinExistence type="predicted"/>
<evidence type="ECO:0000313" key="1">
    <source>
        <dbReference type="EMBL" id="KAH7859399.1"/>
    </source>
</evidence>